<dbReference type="KEGG" id="cser:CCO03_07235"/>
<dbReference type="AlphaFoldDB" id="A0A1Y0ELL3"/>
<gene>
    <name evidence="2" type="ORF">CCO03_07235</name>
</gene>
<evidence type="ECO:0000313" key="3">
    <source>
        <dbReference type="Proteomes" id="UP000196138"/>
    </source>
</evidence>
<reference evidence="2 3" key="1">
    <citation type="submission" date="2017-05" db="EMBL/GenBank/DDBJ databases">
        <authorList>
            <person name="Song R."/>
            <person name="Chenine A.L."/>
            <person name="Ruprecht R.M."/>
        </authorList>
    </citation>
    <scope>NUCLEOTIDE SEQUENCE [LARGE SCALE GENOMIC DNA]</scope>
    <source>
        <strain evidence="2 3">DSM 26136</strain>
    </source>
</reference>
<feature type="compositionally biased region" description="Basic and acidic residues" evidence="1">
    <location>
        <begin position="128"/>
        <end position="137"/>
    </location>
</feature>
<dbReference type="RefSeq" id="WP_087279183.1">
    <property type="nucleotide sequence ID" value="NZ_CP021455.1"/>
</dbReference>
<accession>A0A1Y0ELL3</accession>
<feature type="region of interest" description="Disordered" evidence="1">
    <location>
        <begin position="128"/>
        <end position="149"/>
    </location>
</feature>
<dbReference type="EMBL" id="CP021455">
    <property type="protein sequence ID" value="ARU04497.1"/>
    <property type="molecule type" value="Genomic_DNA"/>
</dbReference>
<name>A0A1Y0ELL3_9BURK</name>
<protein>
    <submittedName>
        <fullName evidence="2">Uncharacterized protein</fullName>
    </submittedName>
</protein>
<sequence>MLEHQEGVMQATPFAVQRMLTRWRKRAATGSPPPSDGLMAVLAPIATALTLQQLGRGAQAWTMGLTWAEALAPDQLWPPYASDPDDESRWEAWVMTEAMWWGWQRLTAEQLLAHAPAIRQAAALARPLEEREADASPRRQGQRPRFDLRGTPSRQVLFSLARLARAHALALSA</sequence>
<evidence type="ECO:0000313" key="2">
    <source>
        <dbReference type="EMBL" id="ARU04497.1"/>
    </source>
</evidence>
<proteinExistence type="predicted"/>
<organism evidence="2 3">
    <name type="scientific">Comamonas serinivorans</name>
    <dbReference type="NCBI Taxonomy" id="1082851"/>
    <lineage>
        <taxon>Bacteria</taxon>
        <taxon>Pseudomonadati</taxon>
        <taxon>Pseudomonadota</taxon>
        <taxon>Betaproteobacteria</taxon>
        <taxon>Burkholderiales</taxon>
        <taxon>Comamonadaceae</taxon>
        <taxon>Comamonas</taxon>
    </lineage>
</organism>
<dbReference type="Proteomes" id="UP000196138">
    <property type="component" value="Chromosome"/>
</dbReference>
<evidence type="ECO:0000256" key="1">
    <source>
        <dbReference type="SAM" id="MobiDB-lite"/>
    </source>
</evidence>
<keyword evidence="3" id="KW-1185">Reference proteome</keyword>